<proteinExistence type="predicted"/>
<protein>
    <submittedName>
        <fullName evidence="1">Uncharacterized protein</fullName>
    </submittedName>
</protein>
<accession>A0A0C2CX19</accession>
<dbReference type="AlphaFoldDB" id="A0A0C2CX19"/>
<sequence>MLARARARGSEGALSSVSGRPAWPGNLALLARRKNSQARDYEFGKKKNSCFSAKGGGSIELAVSRHDPRCLAPTRGSKHLRSRLWVPLGSIRVQQRSRQRLGRAHVEMGVYDAEQLLDRPALGGPRDQEVDLVVRVERRACEVARAHDRPPPAPSCPNDDLWMKGTRRVVHHSHAAVDMFDKGLGARGAMHRVASRRDFRRD</sequence>
<evidence type="ECO:0000313" key="1">
    <source>
        <dbReference type="EMBL" id="KIG15581.1"/>
    </source>
</evidence>
<reference evidence="1 2" key="1">
    <citation type="submission" date="2014-12" db="EMBL/GenBank/DDBJ databases">
        <title>Genome assembly of Enhygromyxa salina DSM 15201.</title>
        <authorList>
            <person name="Sharma G."/>
            <person name="Subramanian S."/>
        </authorList>
    </citation>
    <scope>NUCLEOTIDE SEQUENCE [LARGE SCALE GENOMIC DNA]</scope>
    <source>
        <strain evidence="1 2">DSM 15201</strain>
    </source>
</reference>
<evidence type="ECO:0000313" key="2">
    <source>
        <dbReference type="Proteomes" id="UP000031599"/>
    </source>
</evidence>
<dbReference type="Proteomes" id="UP000031599">
    <property type="component" value="Unassembled WGS sequence"/>
</dbReference>
<comment type="caution">
    <text evidence="1">The sequence shown here is derived from an EMBL/GenBank/DDBJ whole genome shotgun (WGS) entry which is preliminary data.</text>
</comment>
<gene>
    <name evidence="1" type="ORF">DB30_05455</name>
</gene>
<organism evidence="1 2">
    <name type="scientific">Enhygromyxa salina</name>
    <dbReference type="NCBI Taxonomy" id="215803"/>
    <lineage>
        <taxon>Bacteria</taxon>
        <taxon>Pseudomonadati</taxon>
        <taxon>Myxococcota</taxon>
        <taxon>Polyangia</taxon>
        <taxon>Nannocystales</taxon>
        <taxon>Nannocystaceae</taxon>
        <taxon>Enhygromyxa</taxon>
    </lineage>
</organism>
<dbReference type="EMBL" id="JMCC02000050">
    <property type="protein sequence ID" value="KIG15581.1"/>
    <property type="molecule type" value="Genomic_DNA"/>
</dbReference>
<name>A0A0C2CX19_9BACT</name>